<evidence type="ECO:0000256" key="3">
    <source>
        <dbReference type="ARBA" id="ARBA00012438"/>
    </source>
</evidence>
<dbReference type="GO" id="GO:0006355">
    <property type="term" value="P:regulation of DNA-templated transcription"/>
    <property type="evidence" value="ECO:0007669"/>
    <property type="project" value="InterPro"/>
</dbReference>
<dbReference type="InterPro" id="IPR006189">
    <property type="entry name" value="CHASE_dom"/>
</dbReference>
<dbReference type="InterPro" id="IPR003018">
    <property type="entry name" value="GAF"/>
</dbReference>
<feature type="coiled-coil region" evidence="14">
    <location>
        <begin position="537"/>
        <end position="564"/>
    </location>
</feature>
<dbReference type="AlphaFoldDB" id="A0A0U5EQL0"/>
<dbReference type="Pfam" id="PF03924">
    <property type="entry name" value="CHASE"/>
    <property type="match status" value="1"/>
</dbReference>
<dbReference type="RefSeq" id="WP_059060349.1">
    <property type="nucleotide sequence ID" value="NZ_LN879502.1"/>
</dbReference>
<evidence type="ECO:0000313" key="19">
    <source>
        <dbReference type="EMBL" id="CUI16353.1"/>
    </source>
</evidence>
<evidence type="ECO:0000256" key="10">
    <source>
        <dbReference type="ARBA" id="ARBA00022989"/>
    </source>
</evidence>
<dbReference type="Gene3D" id="3.30.450.350">
    <property type="entry name" value="CHASE domain"/>
    <property type="match status" value="1"/>
</dbReference>
<keyword evidence="12 15" id="KW-0472">Membrane</keyword>
<keyword evidence="7" id="KW-0547">Nucleotide-binding</keyword>
<dbReference type="SMART" id="SM00388">
    <property type="entry name" value="HisKA"/>
    <property type="match status" value="1"/>
</dbReference>
<keyword evidence="20" id="KW-1185">Reference proteome</keyword>
<dbReference type="InterPro" id="IPR003594">
    <property type="entry name" value="HATPase_dom"/>
</dbReference>
<dbReference type="FunFam" id="1.10.287.130:FF:000038">
    <property type="entry name" value="Sensory transduction histidine kinase"/>
    <property type="match status" value="1"/>
</dbReference>
<dbReference type="GO" id="GO:0016020">
    <property type="term" value="C:membrane"/>
    <property type="evidence" value="ECO:0007669"/>
    <property type="project" value="UniProtKB-SubCell"/>
</dbReference>
<dbReference type="NCBIfam" id="TIGR00229">
    <property type="entry name" value="sensory_box"/>
    <property type="match status" value="1"/>
</dbReference>
<keyword evidence="4" id="KW-0597">Phosphoprotein</keyword>
<evidence type="ECO:0000256" key="15">
    <source>
        <dbReference type="SAM" id="Phobius"/>
    </source>
</evidence>
<comment type="subcellular location">
    <subcellularLocation>
        <location evidence="2">Membrane</location>
    </subcellularLocation>
</comment>
<protein>
    <recommendedName>
        <fullName evidence="3">histidine kinase</fullName>
        <ecNumber evidence="3">2.7.13.3</ecNumber>
    </recommendedName>
</protein>
<dbReference type="CDD" id="cd00082">
    <property type="entry name" value="HisKA"/>
    <property type="match status" value="1"/>
</dbReference>
<dbReference type="Pfam" id="PF02518">
    <property type="entry name" value="HATPase_c"/>
    <property type="match status" value="1"/>
</dbReference>
<dbReference type="PROSITE" id="PS50109">
    <property type="entry name" value="HIS_KIN"/>
    <property type="match status" value="1"/>
</dbReference>
<dbReference type="PATRIC" id="fig|389348.3.peg.796"/>
<dbReference type="CDD" id="cd00130">
    <property type="entry name" value="PAS"/>
    <property type="match status" value="1"/>
</dbReference>
<dbReference type="PROSITE" id="PS50839">
    <property type="entry name" value="CHASE"/>
    <property type="match status" value="1"/>
</dbReference>
<evidence type="ECO:0000256" key="6">
    <source>
        <dbReference type="ARBA" id="ARBA00022692"/>
    </source>
</evidence>
<evidence type="ECO:0000259" key="16">
    <source>
        <dbReference type="PROSITE" id="PS50109"/>
    </source>
</evidence>
<reference evidence="20" key="1">
    <citation type="submission" date="2015-09" db="EMBL/GenBank/DDBJ databases">
        <authorList>
            <person name="Bertelli C."/>
        </authorList>
    </citation>
    <scope>NUCLEOTIDE SEQUENCE [LARGE SCALE GENOMIC DNA]</scope>
    <source>
        <strain evidence="20">KNic</strain>
    </source>
</reference>
<keyword evidence="9" id="KW-0067">ATP-binding</keyword>
<keyword evidence="10 15" id="KW-1133">Transmembrane helix</keyword>
<feature type="transmembrane region" description="Helical" evidence="15">
    <location>
        <begin position="20"/>
        <end position="41"/>
    </location>
</feature>
<dbReference type="GO" id="GO:0005524">
    <property type="term" value="F:ATP binding"/>
    <property type="evidence" value="ECO:0007669"/>
    <property type="project" value="UniProtKB-KW"/>
</dbReference>
<gene>
    <name evidence="19" type="ORF">PNK_0727</name>
</gene>
<keyword evidence="5" id="KW-0808">Transferase</keyword>
<dbReference type="SUPFAM" id="SSF47384">
    <property type="entry name" value="Homodimeric domain of signal transducing histidine kinase"/>
    <property type="match status" value="1"/>
</dbReference>
<dbReference type="InterPro" id="IPR035965">
    <property type="entry name" value="PAS-like_dom_sf"/>
</dbReference>
<dbReference type="FunFam" id="3.30.565.10:FF:000010">
    <property type="entry name" value="Sensor histidine kinase RcsC"/>
    <property type="match status" value="1"/>
</dbReference>
<proteinExistence type="predicted"/>
<evidence type="ECO:0000256" key="14">
    <source>
        <dbReference type="SAM" id="Coils"/>
    </source>
</evidence>
<feature type="transmembrane region" description="Helical" evidence="15">
    <location>
        <begin position="313"/>
        <end position="332"/>
    </location>
</feature>
<evidence type="ECO:0000256" key="11">
    <source>
        <dbReference type="ARBA" id="ARBA00023012"/>
    </source>
</evidence>
<keyword evidence="8" id="KW-0418">Kinase</keyword>
<evidence type="ECO:0000256" key="9">
    <source>
        <dbReference type="ARBA" id="ARBA00022840"/>
    </source>
</evidence>
<dbReference type="GO" id="GO:0000155">
    <property type="term" value="F:phosphorelay sensor kinase activity"/>
    <property type="evidence" value="ECO:0007669"/>
    <property type="project" value="InterPro"/>
</dbReference>
<sequence>MTFNPFKFPWSRYLAHSQHYGLPLAIFIICLLLTGAAFRFYQTQDYNRTHAEFDRLADIDLVVIQEVIQGTVEQFNFITQLFYASENVTKEEFRTFTLNSIDLYPNLIAIGWKPLSDDSKISFDQKQYIQFISPDAQDPKTSQFVSLDYLELSTAEPLYIDRNAYASFQHLLSLAATSTKLIVSDEVTFYREGERTGFFLLSPIFWESPDLKSEQASLPLKGIIIGFSDFEKILQEVVSRIPIDLNFEIYKKLPESNKRLFSRYPSQSSPHPKGDSSTYWSRNLSFNVGDQVWTVRAFPNANSPLITNPWSHLEVLIIGTLLSALTALYFLVLGNRHLLVEQEVHKRTEELAETNRILEQEIHERQRIEEEYLQAQHYLQRRHEALEYLTKFTTSELKSSIQEVILKTASVMEVDRVSIWFYEEEDQRHLLSCAGLYVFSTNSFSNHLEFISDYFPHYFHALTMHSHLTIPSHDDAELNQELASYLASFHIISKLDIPIIFEGKLLGVLCCEETREHRDWNLQDRHFGQTIADIIAIMIEQSARRKAEKALQESEERLRFLTQKSIDAIISITEKGEIVSWNYGAEQMFGFSEIEMLGKPLSLIFPHQDMHLVEIATKPVELKGKNKQELIFPVEISHTRWKSGLLYFDTIIVRDITERKEYETKLIKAIRDAKAANEAKSEFLTTISHELRTPLNAIIGFDQCLLMGMDGTINSQQTDSLKKIEKSSFHLLTLINDILDLAKIEASKMELEITPQNIVEIITSCVEEIQPLAKQKNLTINLSIDKPYILMEIDKLRIRQVLLNLLGNAVKFTEAGSINVHLINHSQEVEIRIEDTGIGLSADEMLKLFKPFSQADSSITRKYGGTGLGLAISKRIIDLHGGMINVQSEKGKGSIFSVILSKTQ</sequence>
<dbReference type="InterPro" id="IPR003661">
    <property type="entry name" value="HisK_dim/P_dom"/>
</dbReference>
<evidence type="ECO:0000256" key="5">
    <source>
        <dbReference type="ARBA" id="ARBA00022679"/>
    </source>
</evidence>
<dbReference type="Gene3D" id="3.30.450.40">
    <property type="match status" value="1"/>
</dbReference>
<dbReference type="PANTHER" id="PTHR43047">
    <property type="entry name" value="TWO-COMPONENT HISTIDINE PROTEIN KINASE"/>
    <property type="match status" value="1"/>
</dbReference>
<dbReference type="InterPro" id="IPR029016">
    <property type="entry name" value="GAF-like_dom_sf"/>
</dbReference>
<dbReference type="STRING" id="389348.PNK_0727"/>
<dbReference type="SMART" id="SM00091">
    <property type="entry name" value="PAS"/>
    <property type="match status" value="1"/>
</dbReference>
<dbReference type="KEGG" id="pnl:PNK_0727"/>
<evidence type="ECO:0000259" key="17">
    <source>
        <dbReference type="PROSITE" id="PS50112"/>
    </source>
</evidence>
<accession>A0A0U5EQL0</accession>
<evidence type="ECO:0000256" key="13">
    <source>
        <dbReference type="ARBA" id="ARBA00023306"/>
    </source>
</evidence>
<dbReference type="Gene3D" id="3.30.565.10">
    <property type="entry name" value="Histidine kinase-like ATPase, C-terminal domain"/>
    <property type="match status" value="1"/>
</dbReference>
<dbReference type="InterPro" id="IPR036890">
    <property type="entry name" value="HATPase_C_sf"/>
</dbReference>
<evidence type="ECO:0000256" key="1">
    <source>
        <dbReference type="ARBA" id="ARBA00000085"/>
    </source>
</evidence>
<dbReference type="InterPro" id="IPR004358">
    <property type="entry name" value="Sig_transdc_His_kin-like_C"/>
</dbReference>
<dbReference type="Pfam" id="PF00512">
    <property type="entry name" value="HisKA"/>
    <property type="match status" value="1"/>
</dbReference>
<dbReference type="Gene3D" id="3.30.450.20">
    <property type="entry name" value="PAS domain"/>
    <property type="match status" value="1"/>
</dbReference>
<keyword evidence="13" id="KW-0131">Cell cycle</keyword>
<evidence type="ECO:0000313" key="20">
    <source>
        <dbReference type="Proteomes" id="UP000069902"/>
    </source>
</evidence>
<evidence type="ECO:0000256" key="2">
    <source>
        <dbReference type="ARBA" id="ARBA00004370"/>
    </source>
</evidence>
<evidence type="ECO:0000256" key="8">
    <source>
        <dbReference type="ARBA" id="ARBA00022777"/>
    </source>
</evidence>
<evidence type="ECO:0000256" key="12">
    <source>
        <dbReference type="ARBA" id="ARBA00023136"/>
    </source>
</evidence>
<dbReference type="SUPFAM" id="SSF55781">
    <property type="entry name" value="GAF domain-like"/>
    <property type="match status" value="1"/>
</dbReference>
<dbReference type="Proteomes" id="UP000069902">
    <property type="component" value="Chromosome cPNK"/>
</dbReference>
<dbReference type="PROSITE" id="PS50112">
    <property type="entry name" value="PAS"/>
    <property type="match status" value="1"/>
</dbReference>
<evidence type="ECO:0000259" key="18">
    <source>
        <dbReference type="PROSITE" id="PS50839"/>
    </source>
</evidence>
<organism evidence="19 20">
    <name type="scientific">Candidatus Protochlamydia naegleriophila</name>
    <dbReference type="NCBI Taxonomy" id="389348"/>
    <lineage>
        <taxon>Bacteria</taxon>
        <taxon>Pseudomonadati</taxon>
        <taxon>Chlamydiota</taxon>
        <taxon>Chlamydiia</taxon>
        <taxon>Parachlamydiales</taxon>
        <taxon>Parachlamydiaceae</taxon>
        <taxon>Candidatus Protochlamydia</taxon>
    </lineage>
</organism>
<dbReference type="EMBL" id="LN879502">
    <property type="protein sequence ID" value="CUI16353.1"/>
    <property type="molecule type" value="Genomic_DNA"/>
</dbReference>
<evidence type="ECO:0000256" key="7">
    <source>
        <dbReference type="ARBA" id="ARBA00022741"/>
    </source>
</evidence>
<dbReference type="CDD" id="cd16922">
    <property type="entry name" value="HATPase_EvgS-ArcB-TorS-like"/>
    <property type="match status" value="1"/>
</dbReference>
<dbReference type="InterPro" id="IPR000014">
    <property type="entry name" value="PAS"/>
</dbReference>
<name>A0A0U5EQL0_9BACT</name>
<dbReference type="SUPFAM" id="SSF55785">
    <property type="entry name" value="PYP-like sensor domain (PAS domain)"/>
    <property type="match status" value="1"/>
</dbReference>
<dbReference type="Gene3D" id="1.10.287.130">
    <property type="match status" value="1"/>
</dbReference>
<evidence type="ECO:0000256" key="4">
    <source>
        <dbReference type="ARBA" id="ARBA00022553"/>
    </source>
</evidence>
<dbReference type="Pfam" id="PF00989">
    <property type="entry name" value="PAS"/>
    <property type="match status" value="1"/>
</dbReference>
<dbReference type="PRINTS" id="PR00344">
    <property type="entry name" value="BCTRLSENSOR"/>
</dbReference>
<feature type="domain" description="Histidine kinase" evidence="16">
    <location>
        <begin position="686"/>
        <end position="904"/>
    </location>
</feature>
<dbReference type="SMART" id="SM00065">
    <property type="entry name" value="GAF"/>
    <property type="match status" value="1"/>
</dbReference>
<dbReference type="InterPro" id="IPR005467">
    <property type="entry name" value="His_kinase_dom"/>
</dbReference>
<comment type="catalytic activity">
    <reaction evidence="1">
        <text>ATP + protein L-histidine = ADP + protein N-phospho-L-histidine.</text>
        <dbReference type="EC" id="2.7.13.3"/>
    </reaction>
</comment>
<dbReference type="InterPro" id="IPR013767">
    <property type="entry name" value="PAS_fold"/>
</dbReference>
<keyword evidence="6 15" id="KW-0812">Transmembrane</keyword>
<dbReference type="InterPro" id="IPR042240">
    <property type="entry name" value="CHASE_sf"/>
</dbReference>
<feature type="domain" description="CHASE" evidence="18">
    <location>
        <begin position="129"/>
        <end position="241"/>
    </location>
</feature>
<dbReference type="InParanoid" id="A0A0U5EQL0"/>
<feature type="domain" description="PAS" evidence="17">
    <location>
        <begin position="554"/>
        <end position="623"/>
    </location>
</feature>
<keyword evidence="11" id="KW-0902">Two-component regulatory system</keyword>
<dbReference type="EC" id="2.7.13.3" evidence="3"/>
<dbReference type="InterPro" id="IPR036097">
    <property type="entry name" value="HisK_dim/P_sf"/>
</dbReference>
<dbReference type="SUPFAM" id="SSF55874">
    <property type="entry name" value="ATPase domain of HSP90 chaperone/DNA topoisomerase II/histidine kinase"/>
    <property type="match status" value="1"/>
</dbReference>
<keyword evidence="14" id="KW-0175">Coiled coil</keyword>
<dbReference type="SMART" id="SM00387">
    <property type="entry name" value="HATPase_c"/>
    <property type="match status" value="1"/>
</dbReference>
<dbReference type="Pfam" id="PF01590">
    <property type="entry name" value="GAF"/>
    <property type="match status" value="1"/>
</dbReference>